<evidence type="ECO:0000256" key="3">
    <source>
        <dbReference type="ARBA" id="ARBA00023125"/>
    </source>
</evidence>
<accession>A0ABT5NJ13</accession>
<dbReference type="PANTHER" id="PTHR30204:SF69">
    <property type="entry name" value="MERR-FAMILY TRANSCRIPTIONAL REGULATOR"/>
    <property type="match status" value="1"/>
</dbReference>
<organism evidence="6 7">
    <name type="scientific">Pseudomonas shahriarae</name>
    <dbReference type="NCBI Taxonomy" id="2745512"/>
    <lineage>
        <taxon>Bacteria</taxon>
        <taxon>Pseudomonadati</taxon>
        <taxon>Pseudomonadota</taxon>
        <taxon>Gammaproteobacteria</taxon>
        <taxon>Pseudomonadales</taxon>
        <taxon>Pseudomonadaceae</taxon>
        <taxon>Pseudomonas</taxon>
    </lineage>
</organism>
<dbReference type="SUPFAM" id="SSF46955">
    <property type="entry name" value="Putative DNA-binding domain"/>
    <property type="match status" value="1"/>
</dbReference>
<sequence length="131" mass="14535">MKVAELERRSGLGRHTLRYYEALGLITVQRGANNYRVYSEQTALDLAFIQMAQKMGFSLAEVGEILEAKRQSTIDCAQGAALVADKMAEIQLKIGHLKTLHGFLDAERLRLEASAIALGQTVTYRQVPMPV</sequence>
<keyword evidence="4" id="KW-0804">Transcription</keyword>
<reference evidence="6" key="1">
    <citation type="submission" date="2022-05" db="EMBL/GenBank/DDBJ databases">
        <title>Novel Pseudomonas spp. Isolated from a Rainbow Trout Aquaculture Facility.</title>
        <authorList>
            <person name="Testerman T."/>
            <person name="Graf J."/>
        </authorList>
    </citation>
    <scope>NUCLEOTIDE SEQUENCE</scope>
    <source>
        <strain evidence="6">ID1050</strain>
    </source>
</reference>
<dbReference type="InterPro" id="IPR009061">
    <property type="entry name" value="DNA-bd_dom_put_sf"/>
</dbReference>
<dbReference type="SMART" id="SM00422">
    <property type="entry name" value="HTH_MERR"/>
    <property type="match status" value="1"/>
</dbReference>
<dbReference type="InterPro" id="IPR000551">
    <property type="entry name" value="MerR-type_HTH_dom"/>
</dbReference>
<evidence type="ECO:0000313" key="6">
    <source>
        <dbReference type="EMBL" id="MDD0987443.1"/>
    </source>
</evidence>
<comment type="caution">
    <text evidence="6">The sequence shown here is derived from an EMBL/GenBank/DDBJ whole genome shotgun (WGS) entry which is preliminary data.</text>
</comment>
<dbReference type="Gene3D" id="1.10.1660.10">
    <property type="match status" value="1"/>
</dbReference>
<keyword evidence="3" id="KW-0238">DNA-binding</keyword>
<keyword evidence="7" id="KW-1185">Reference proteome</keyword>
<dbReference type="PROSITE" id="PS50937">
    <property type="entry name" value="HTH_MERR_2"/>
    <property type="match status" value="1"/>
</dbReference>
<dbReference type="InterPro" id="IPR047057">
    <property type="entry name" value="MerR_fam"/>
</dbReference>
<evidence type="ECO:0000256" key="1">
    <source>
        <dbReference type="ARBA" id="ARBA00022491"/>
    </source>
</evidence>
<dbReference type="Proteomes" id="UP001148189">
    <property type="component" value="Unassembled WGS sequence"/>
</dbReference>
<evidence type="ECO:0000259" key="5">
    <source>
        <dbReference type="PROSITE" id="PS50937"/>
    </source>
</evidence>
<dbReference type="PRINTS" id="PR00040">
    <property type="entry name" value="HTHMERR"/>
</dbReference>
<feature type="domain" description="HTH merR-type" evidence="5">
    <location>
        <begin position="1"/>
        <end position="68"/>
    </location>
</feature>
<evidence type="ECO:0000256" key="4">
    <source>
        <dbReference type="ARBA" id="ARBA00023163"/>
    </source>
</evidence>
<name>A0ABT5NJ13_9PSED</name>
<evidence type="ECO:0000256" key="2">
    <source>
        <dbReference type="ARBA" id="ARBA00023015"/>
    </source>
</evidence>
<keyword evidence="2" id="KW-0805">Transcription regulation</keyword>
<keyword evidence="1" id="KW-0678">Repressor</keyword>
<dbReference type="EMBL" id="JAMDHD010000032">
    <property type="protein sequence ID" value="MDD0987443.1"/>
    <property type="molecule type" value="Genomic_DNA"/>
</dbReference>
<proteinExistence type="predicted"/>
<gene>
    <name evidence="6" type="ORF">M5G21_21025</name>
</gene>
<dbReference type="RefSeq" id="WP_057441976.1">
    <property type="nucleotide sequence ID" value="NZ_JAMDGQ010000031.1"/>
</dbReference>
<evidence type="ECO:0000313" key="7">
    <source>
        <dbReference type="Proteomes" id="UP001148189"/>
    </source>
</evidence>
<dbReference type="PANTHER" id="PTHR30204">
    <property type="entry name" value="REDOX-CYCLING DRUG-SENSING TRANSCRIPTIONAL ACTIVATOR SOXR"/>
    <property type="match status" value="1"/>
</dbReference>
<protein>
    <submittedName>
        <fullName evidence="6">MerR family transcriptional regulator</fullName>
    </submittedName>
</protein>
<dbReference type="Pfam" id="PF13411">
    <property type="entry name" value="MerR_1"/>
    <property type="match status" value="1"/>
</dbReference>